<evidence type="ECO:0000313" key="7">
    <source>
        <dbReference type="Proteomes" id="UP000054078"/>
    </source>
</evidence>
<comment type="caution">
    <text evidence="4">Lacks conserved residue(s) required for the propagation of feature annotation.</text>
</comment>
<dbReference type="RefSeq" id="WP_059052691.1">
    <property type="nucleotide sequence ID" value="NZ_LOJF01000001.1"/>
</dbReference>
<organism evidence="6 7">
    <name type="scientific">Tractidigestivibacter scatoligenes</name>
    <name type="common">Olsenella scatoligenes</name>
    <dbReference type="NCBI Taxonomy" id="1299998"/>
    <lineage>
        <taxon>Bacteria</taxon>
        <taxon>Bacillati</taxon>
        <taxon>Actinomycetota</taxon>
        <taxon>Coriobacteriia</taxon>
        <taxon>Coriobacteriales</taxon>
        <taxon>Atopobiaceae</taxon>
        <taxon>Tractidigestivibacter</taxon>
    </lineage>
</organism>
<dbReference type="OrthoDB" id="2339873at2"/>
<reference evidence="6 7" key="1">
    <citation type="submission" date="2015-12" db="EMBL/GenBank/DDBJ databases">
        <title>Draft Genome Sequence of Olsenella scatoligenes SK9K4T; a Producer of 3-Methylindole- (skatole) and 4-Methylphenol- (p-cresol) Isolated from Pig Feces.</title>
        <authorList>
            <person name="Li X."/>
            <person name="Borg B."/>
            <person name="Canibe N."/>
        </authorList>
    </citation>
    <scope>NUCLEOTIDE SEQUENCE [LARGE SCALE GENOMIC DNA]</scope>
    <source>
        <strain evidence="6 7">SK9K4</strain>
    </source>
</reference>
<feature type="short sequence motif" description="GXSXG" evidence="4">
    <location>
        <begin position="40"/>
        <end position="44"/>
    </location>
</feature>
<keyword evidence="3 4" id="KW-0443">Lipid metabolism</keyword>
<evidence type="ECO:0000256" key="2">
    <source>
        <dbReference type="ARBA" id="ARBA00022963"/>
    </source>
</evidence>
<evidence type="ECO:0000259" key="5">
    <source>
        <dbReference type="PROSITE" id="PS51635"/>
    </source>
</evidence>
<dbReference type="InterPro" id="IPR050301">
    <property type="entry name" value="NTE"/>
</dbReference>
<evidence type="ECO:0000256" key="4">
    <source>
        <dbReference type="PROSITE-ProRule" id="PRU01161"/>
    </source>
</evidence>
<dbReference type="PANTHER" id="PTHR14226">
    <property type="entry name" value="NEUROPATHY TARGET ESTERASE/SWISS CHEESE D.MELANOGASTER"/>
    <property type="match status" value="1"/>
</dbReference>
<feature type="active site" description="Proton acceptor" evidence="4">
    <location>
        <position position="187"/>
    </location>
</feature>
<dbReference type="SUPFAM" id="SSF52151">
    <property type="entry name" value="FabD/lysophospholipase-like"/>
    <property type="match status" value="1"/>
</dbReference>
<dbReference type="PANTHER" id="PTHR14226:SF29">
    <property type="entry name" value="NEUROPATHY TARGET ESTERASE SWS"/>
    <property type="match status" value="1"/>
</dbReference>
<keyword evidence="2 4" id="KW-0442">Lipid degradation</keyword>
<protein>
    <recommendedName>
        <fullName evidence="5">PNPLA domain-containing protein</fullName>
    </recommendedName>
</protein>
<feature type="active site" description="Nucleophile" evidence="4">
    <location>
        <position position="42"/>
    </location>
</feature>
<dbReference type="InterPro" id="IPR002641">
    <property type="entry name" value="PNPLA_dom"/>
</dbReference>
<evidence type="ECO:0000256" key="3">
    <source>
        <dbReference type="ARBA" id="ARBA00023098"/>
    </source>
</evidence>
<dbReference type="EMBL" id="LOJF01000001">
    <property type="protein sequence ID" value="KUH58929.1"/>
    <property type="molecule type" value="Genomic_DNA"/>
</dbReference>
<gene>
    <name evidence="6" type="ORF">AUL39_00855</name>
</gene>
<dbReference type="STRING" id="1299998.AUL39_00855"/>
<evidence type="ECO:0000313" key="6">
    <source>
        <dbReference type="EMBL" id="KUH58929.1"/>
    </source>
</evidence>
<dbReference type="Proteomes" id="UP000054078">
    <property type="component" value="Unassembled WGS sequence"/>
</dbReference>
<dbReference type="GO" id="GO:0016787">
    <property type="term" value="F:hydrolase activity"/>
    <property type="evidence" value="ECO:0007669"/>
    <property type="project" value="UniProtKB-UniRule"/>
</dbReference>
<evidence type="ECO:0000256" key="1">
    <source>
        <dbReference type="ARBA" id="ARBA00022801"/>
    </source>
</evidence>
<dbReference type="AlphaFoldDB" id="A0A117J4H8"/>
<dbReference type="InterPro" id="IPR016035">
    <property type="entry name" value="Acyl_Trfase/lysoPLipase"/>
</dbReference>
<accession>A0A117J4H8</accession>
<feature type="short sequence motif" description="DGA/G" evidence="4">
    <location>
        <begin position="187"/>
        <end position="189"/>
    </location>
</feature>
<sequence>MSKVDGVGVAFCGGGFRSYAEVAVVEDLAREGINIGAVAGTSMGSLVAALVGAGLSPERVAELLVELDRRVVETGTLKNLRLRVINMVTSNGIVESEKMQELARGVLGEAGIHTFADFIMPVAMPAVDIVSGELTVFTNDPELFKSTGAGWTCISGDDLDVASCACASASYPLVIAPTTYRGHVYMDGGCRMNLPTPLFDRSSVDAVVGVGMIRQLEPLNDLKPLAIAQRTMSCGANQLDRLHAQAADIYVNLPVSGADAFQAGTGKQVIDEAREMLRANPVDWSPARPSAFSAMRRAAVDAIASMVRGWQSSQQNS</sequence>
<keyword evidence="7" id="KW-1185">Reference proteome</keyword>
<proteinExistence type="predicted"/>
<dbReference type="Gene3D" id="3.40.1090.10">
    <property type="entry name" value="Cytosolic phospholipase A2 catalytic domain"/>
    <property type="match status" value="2"/>
</dbReference>
<comment type="caution">
    <text evidence="6">The sequence shown here is derived from an EMBL/GenBank/DDBJ whole genome shotgun (WGS) entry which is preliminary data.</text>
</comment>
<name>A0A117J4H8_TRASO</name>
<keyword evidence="1 4" id="KW-0378">Hydrolase</keyword>
<feature type="domain" description="PNPLA" evidence="5">
    <location>
        <begin position="9"/>
        <end position="200"/>
    </location>
</feature>
<dbReference type="Pfam" id="PF01734">
    <property type="entry name" value="Patatin"/>
    <property type="match status" value="1"/>
</dbReference>
<dbReference type="GO" id="GO:0016042">
    <property type="term" value="P:lipid catabolic process"/>
    <property type="evidence" value="ECO:0007669"/>
    <property type="project" value="UniProtKB-UniRule"/>
</dbReference>
<dbReference type="PROSITE" id="PS51635">
    <property type="entry name" value="PNPLA"/>
    <property type="match status" value="1"/>
</dbReference>